<dbReference type="EMBL" id="JAEDAE010000017">
    <property type="protein sequence ID" value="MBH8560552.1"/>
    <property type="molecule type" value="Genomic_DNA"/>
</dbReference>
<feature type="chain" id="PRO_5045991066" description="Lipocalin-like domain-containing protein" evidence="1">
    <location>
        <begin position="24"/>
        <end position="134"/>
    </location>
</feature>
<feature type="domain" description="Lipocalin-like" evidence="2">
    <location>
        <begin position="28"/>
        <end position="114"/>
    </location>
</feature>
<dbReference type="PROSITE" id="PS51257">
    <property type="entry name" value="PROKAR_LIPOPROTEIN"/>
    <property type="match status" value="1"/>
</dbReference>
<organism evidence="3 4">
    <name type="scientific">Hymenobacter negativus</name>
    <dbReference type="NCBI Taxonomy" id="2795026"/>
    <lineage>
        <taxon>Bacteria</taxon>
        <taxon>Pseudomonadati</taxon>
        <taxon>Bacteroidota</taxon>
        <taxon>Cytophagia</taxon>
        <taxon>Cytophagales</taxon>
        <taxon>Hymenobacteraceae</taxon>
        <taxon>Hymenobacter</taxon>
    </lineage>
</organism>
<feature type="signal peptide" evidence="1">
    <location>
        <begin position="1"/>
        <end position="23"/>
    </location>
</feature>
<reference evidence="3 4" key="1">
    <citation type="submission" date="2020-12" db="EMBL/GenBank/DDBJ databases">
        <title>Hymenobacter sp.</title>
        <authorList>
            <person name="Kim M.K."/>
        </authorList>
    </citation>
    <scope>NUCLEOTIDE SEQUENCE [LARGE SCALE GENOMIC DNA]</scope>
    <source>
        <strain evidence="3 4">BT442</strain>
    </source>
</reference>
<accession>A0ABS0QD57</accession>
<evidence type="ECO:0000259" key="2">
    <source>
        <dbReference type="Pfam" id="PF13648"/>
    </source>
</evidence>
<evidence type="ECO:0000313" key="3">
    <source>
        <dbReference type="EMBL" id="MBH8560552.1"/>
    </source>
</evidence>
<evidence type="ECO:0000313" key="4">
    <source>
        <dbReference type="Proteomes" id="UP000625631"/>
    </source>
</evidence>
<sequence length="134" mass="14924">MKNILFLVLLAISFCSCSKSSTAPTYTLIGTWQMTSQTTVTTYKDGTPTTTRTITFLPNDETLVFGSDEAKYDERGFMLYMGPYSYSGNTITYANNSFLTTQTVLTLTDKTLVVVSTKRILGDVKESTDTFNRL</sequence>
<protein>
    <recommendedName>
        <fullName evidence="2">Lipocalin-like domain-containing protein</fullName>
    </recommendedName>
</protein>
<comment type="caution">
    <text evidence="3">The sequence shown here is derived from an EMBL/GenBank/DDBJ whole genome shotgun (WGS) entry which is preliminary data.</text>
</comment>
<dbReference type="RefSeq" id="WP_198077001.1">
    <property type="nucleotide sequence ID" value="NZ_JAEDAE010000017.1"/>
</dbReference>
<proteinExistence type="predicted"/>
<name>A0ABS0QD57_9BACT</name>
<dbReference type="Pfam" id="PF13648">
    <property type="entry name" value="Lipocalin_4"/>
    <property type="match status" value="1"/>
</dbReference>
<keyword evidence="4" id="KW-1185">Reference proteome</keyword>
<dbReference type="Proteomes" id="UP000625631">
    <property type="component" value="Unassembled WGS sequence"/>
</dbReference>
<keyword evidence="1" id="KW-0732">Signal</keyword>
<dbReference type="InterPro" id="IPR024311">
    <property type="entry name" value="Lipocalin-like"/>
</dbReference>
<gene>
    <name evidence="3" type="ORF">I7X13_21025</name>
</gene>
<evidence type="ECO:0000256" key="1">
    <source>
        <dbReference type="SAM" id="SignalP"/>
    </source>
</evidence>